<sequence>MNKTLASANLTEVNLYLECMEEQKERLRALLSVLNESAEIQELTPNATTLLALAQHIAEDHKHWYSLKGALGLRVRTEVRHA</sequence>
<dbReference type="AlphaFoldDB" id="A0A6N0JPG9"/>
<name>A0A6N0JPG9_ACHDE</name>
<dbReference type="RefSeq" id="WP_174716731.1">
    <property type="nucleotide sequence ID" value="NZ_CP054569.1"/>
</dbReference>
<dbReference type="EMBL" id="CP054569">
    <property type="protein sequence ID" value="QKQ48518.1"/>
    <property type="molecule type" value="Genomic_DNA"/>
</dbReference>
<dbReference type="Proteomes" id="UP000509782">
    <property type="component" value="Chromosome"/>
</dbReference>
<proteinExistence type="predicted"/>
<organism evidence="1 2">
    <name type="scientific">Achromobacter denitrificans</name>
    <name type="common">Alcaligenes denitrificans</name>
    <dbReference type="NCBI Taxonomy" id="32002"/>
    <lineage>
        <taxon>Bacteria</taxon>
        <taxon>Pseudomonadati</taxon>
        <taxon>Pseudomonadota</taxon>
        <taxon>Betaproteobacteria</taxon>
        <taxon>Burkholderiales</taxon>
        <taxon>Alcaligenaceae</taxon>
        <taxon>Achromobacter</taxon>
    </lineage>
</organism>
<protein>
    <submittedName>
        <fullName evidence="1">Uncharacterized protein</fullName>
    </submittedName>
</protein>
<evidence type="ECO:0000313" key="1">
    <source>
        <dbReference type="EMBL" id="QKQ48518.1"/>
    </source>
</evidence>
<dbReference type="InterPro" id="IPR034660">
    <property type="entry name" value="DinB/YfiT-like"/>
</dbReference>
<dbReference type="SUPFAM" id="SSF109854">
    <property type="entry name" value="DinB/YfiT-like putative metalloenzymes"/>
    <property type="match status" value="1"/>
</dbReference>
<evidence type="ECO:0000313" key="2">
    <source>
        <dbReference type="Proteomes" id="UP000509782"/>
    </source>
</evidence>
<accession>A0A6N0JPG9</accession>
<reference evidence="1 2" key="1">
    <citation type="submission" date="2020-05" db="EMBL/GenBank/DDBJ databases">
        <title>FDA dAtabase for Regulatory Grade micrObial Sequences (FDA-ARGOS): Supporting development and validation of Infectious Disease Dx tests.</title>
        <authorList>
            <person name="Sproer C."/>
            <person name="Gronow S."/>
            <person name="Severitt S."/>
            <person name="Schroder I."/>
            <person name="Tallon L."/>
            <person name="Sadzewicz L."/>
            <person name="Zhao X."/>
            <person name="Vavikolanu K."/>
            <person name="Mehta A."/>
            <person name="Aluvathingal J."/>
            <person name="Nadendla S."/>
            <person name="Myers T."/>
            <person name="Yan Y."/>
            <person name="Sichtig H."/>
        </authorList>
    </citation>
    <scope>NUCLEOTIDE SEQUENCE [LARGE SCALE GENOMIC DNA]</scope>
    <source>
        <strain evidence="1 2">FDAARGOS_787</strain>
    </source>
</reference>
<gene>
    <name evidence="1" type="ORF">FOC81_18190</name>
</gene>